<evidence type="ECO:0000256" key="2">
    <source>
        <dbReference type="ARBA" id="ARBA00022525"/>
    </source>
</evidence>
<reference evidence="9 10" key="1">
    <citation type="submission" date="2023-06" db="EMBL/GenBank/DDBJ databases">
        <authorList>
            <person name="Oyuntsetseg B."/>
            <person name="Kim S.B."/>
        </authorList>
    </citation>
    <scope>NUCLEOTIDE SEQUENCE [LARGE SCALE GENOMIC DNA]</scope>
    <source>
        <strain evidence="9 10">2-15</strain>
    </source>
</reference>
<keyword evidence="2" id="KW-0964">Secreted</keyword>
<accession>A0A9Y2MZ66</accession>
<dbReference type="Proteomes" id="UP001236014">
    <property type="component" value="Chromosome"/>
</dbReference>
<feature type="domain" description="SD-repeat containing protein B" evidence="6">
    <location>
        <begin position="328"/>
        <end position="436"/>
    </location>
</feature>
<sequence>MRRAGKVAIGRSAGASACTLVLAGALVVLPGSAPAADTPACGGAAPNPSVEQANAPGGAPAGYVFTPAAPVPRSTPPDKVPKLVTDTAHAADGKLNAQIQTPDGRVSSATQTLPAAPGGIYTLSAATGSVGSALADRANAQATGLRFTDSAGRTLLEKSQNVTHDVQSDGKLAHQDFPAQTAPDKTTSVVFFATTNRNWVMWDCVNLQLAAYTVKLEVQNPATGEWGPSATIPAGEIAHYRTTVTNSGSLPLTGVLLKDSWCSSLPGAFSLAPGASNAVPCDHPNLAENDTGHVNKVRITGVASPSGTLADQSATASITVTPLPLIDKIGDRVWRDTDRNGRQHDGEPGVADIPVTLKDGAGGILATAKTAADGSYLFDKRKDGTYQVCFDVSHLPDGLTVTKQAAGSAVDPATGCTAAFTLGGGTHENLNADLGLAPPPPPPPPPPPAPAPTSSSTPPPPSPPSPPPSPSAPPPPSASPSPSA</sequence>
<evidence type="ECO:0000256" key="4">
    <source>
        <dbReference type="SAM" id="MobiDB-lite"/>
    </source>
</evidence>
<dbReference type="Pfam" id="PF24593">
    <property type="entry name" value="DUF7617"/>
    <property type="match status" value="1"/>
</dbReference>
<evidence type="ECO:0000259" key="7">
    <source>
        <dbReference type="Pfam" id="PF24593"/>
    </source>
</evidence>
<dbReference type="InterPro" id="IPR033764">
    <property type="entry name" value="Sdr_B"/>
</dbReference>
<gene>
    <name evidence="9" type="ORF">QRX50_08545</name>
</gene>
<evidence type="ECO:0000313" key="10">
    <source>
        <dbReference type="Proteomes" id="UP001236014"/>
    </source>
</evidence>
<dbReference type="RefSeq" id="WP_285971416.1">
    <property type="nucleotide sequence ID" value="NZ_CP127294.1"/>
</dbReference>
<evidence type="ECO:0000259" key="8">
    <source>
        <dbReference type="Pfam" id="PF25235"/>
    </source>
</evidence>
<organism evidence="9 10">
    <name type="scientific">Amycolatopsis carbonis</name>
    <dbReference type="NCBI Taxonomy" id="715471"/>
    <lineage>
        <taxon>Bacteria</taxon>
        <taxon>Bacillati</taxon>
        <taxon>Actinomycetota</taxon>
        <taxon>Actinomycetes</taxon>
        <taxon>Pseudonocardiales</taxon>
        <taxon>Pseudonocardiaceae</taxon>
        <taxon>Amycolatopsis</taxon>
    </lineage>
</organism>
<dbReference type="GO" id="GO:0005975">
    <property type="term" value="P:carbohydrate metabolic process"/>
    <property type="evidence" value="ECO:0007669"/>
    <property type="project" value="UniProtKB-ARBA"/>
</dbReference>
<evidence type="ECO:0000313" key="9">
    <source>
        <dbReference type="EMBL" id="WIX80799.1"/>
    </source>
</evidence>
<dbReference type="InterPro" id="IPR055388">
    <property type="entry name" value="DUF7617"/>
</dbReference>
<evidence type="ECO:0000256" key="1">
    <source>
        <dbReference type="ARBA" id="ARBA00004613"/>
    </source>
</evidence>
<comment type="subcellular location">
    <subcellularLocation>
        <location evidence="1">Secreted</location>
    </subcellularLocation>
</comment>
<name>A0A9Y2MZ66_9PSEU</name>
<feature type="region of interest" description="Disordered" evidence="4">
    <location>
        <begin position="427"/>
        <end position="484"/>
    </location>
</feature>
<keyword evidence="3 5" id="KW-0732">Signal</keyword>
<feature type="signal peptide" evidence="5">
    <location>
        <begin position="1"/>
        <end position="35"/>
    </location>
</feature>
<dbReference type="Pfam" id="PF25235">
    <property type="entry name" value="DUF7850"/>
    <property type="match status" value="1"/>
</dbReference>
<proteinExistence type="predicted"/>
<feature type="chain" id="PRO_5040986418" evidence="5">
    <location>
        <begin position="36"/>
        <end position="484"/>
    </location>
</feature>
<dbReference type="GO" id="GO:0005576">
    <property type="term" value="C:extracellular region"/>
    <property type="evidence" value="ECO:0007669"/>
    <property type="project" value="UniProtKB-SubCell"/>
</dbReference>
<dbReference type="EMBL" id="CP127294">
    <property type="protein sequence ID" value="WIX80799.1"/>
    <property type="molecule type" value="Genomic_DNA"/>
</dbReference>
<dbReference type="Pfam" id="PF17210">
    <property type="entry name" value="SdrD_B"/>
    <property type="match status" value="1"/>
</dbReference>
<feature type="domain" description="DUF7617" evidence="7">
    <location>
        <begin position="236"/>
        <end position="317"/>
    </location>
</feature>
<dbReference type="Gene3D" id="2.60.40.10">
    <property type="entry name" value="Immunoglobulins"/>
    <property type="match status" value="1"/>
</dbReference>
<dbReference type="AlphaFoldDB" id="A0A9Y2MZ66"/>
<keyword evidence="10" id="KW-1185">Reference proteome</keyword>
<feature type="domain" description="DUF7850" evidence="8">
    <location>
        <begin position="41"/>
        <end position="207"/>
    </location>
</feature>
<evidence type="ECO:0000256" key="3">
    <source>
        <dbReference type="ARBA" id="ARBA00022729"/>
    </source>
</evidence>
<dbReference type="SUPFAM" id="SSF117074">
    <property type="entry name" value="Hypothetical protein PA1324"/>
    <property type="match status" value="1"/>
</dbReference>
<dbReference type="InterPro" id="IPR013783">
    <property type="entry name" value="Ig-like_fold"/>
</dbReference>
<dbReference type="InterPro" id="IPR057172">
    <property type="entry name" value="DUF7850"/>
</dbReference>
<dbReference type="KEGG" id="acab:QRX50_08545"/>
<evidence type="ECO:0000259" key="6">
    <source>
        <dbReference type="Pfam" id="PF17210"/>
    </source>
</evidence>
<dbReference type="Gene3D" id="2.60.120.260">
    <property type="entry name" value="Galactose-binding domain-like"/>
    <property type="match status" value="1"/>
</dbReference>
<feature type="compositionally biased region" description="Pro residues" evidence="4">
    <location>
        <begin position="437"/>
        <end position="484"/>
    </location>
</feature>
<protein>
    <submittedName>
        <fullName evidence="9">SdrD B-like domain-containing protein</fullName>
    </submittedName>
</protein>
<evidence type="ECO:0000256" key="5">
    <source>
        <dbReference type="SAM" id="SignalP"/>
    </source>
</evidence>